<accession>A0ABP1E2C0</accession>
<protein>
    <recommendedName>
        <fullName evidence="3">F-box domain-containing protein</fullName>
    </recommendedName>
</protein>
<sequence length="647" mass="72847">MSRRIPDELLQQILRELLSVPIEEFCSYEDKFSFVTSPHSTASDVLLVAKRWWQVGTPLLFETVTLRTAAQVKAFAATFKKDPSLGRHVRKLRLESGFGLQLAMKTIVSACGSSIQVLYLYVGVLAGDNVDGLLHLLPSINPNQIVLFGDGRSNCKAAVKLDQTLGSCISTWSNLISVHFRDYDPFYLRSGVMSSLGKSKSLRNISLKTPKRWSHFASVIENIDKFASQSKSLVSICFRGELDGSRYQGMNFNVPVSVKTLDLLQVDQIPDTPPFPEGIADALPDSVLSRILAFATHLQHPDDLNFNSELWQASIKNKVNVTRTSLCLVSKKFKTLAQPFLLDKPIFRSPSSVEKYCGLLQSNPQFSRRMRVFHAPHVLSTATIIPVLSSLNLEHIKACISAPVRKGQQAQLPADAWESFQNVRSLELSCYDSEGHKEVELMVKPVLSSFPRLRRLGTRNFGAQAFDVFAITDLPCLEEVHLDLHYITYERNAAEEAMRFLYFRGRTIKTAQLDGSRSSPALQYGSKSILDLLPNLETLKCAYGVPQLDRLMSEDGCCPSLRCIILTECHFVRPAAKKPDLQWDSFVSNLRRTNFPALEEVHVDVEWPSTEHLAKRTFWLHRMQTLKALGIGLFDLEGIRWDRDISQ</sequence>
<name>A0ABP1E2C0_9APHY</name>
<dbReference type="Gene3D" id="3.80.10.10">
    <property type="entry name" value="Ribonuclease Inhibitor"/>
    <property type="match status" value="1"/>
</dbReference>
<dbReference type="InterPro" id="IPR032675">
    <property type="entry name" value="LRR_dom_sf"/>
</dbReference>
<dbReference type="SUPFAM" id="SSF52047">
    <property type="entry name" value="RNI-like"/>
    <property type="match status" value="1"/>
</dbReference>
<proteinExistence type="predicted"/>
<gene>
    <name evidence="1" type="ORF">GFSPODELE1_LOCUS9353</name>
</gene>
<reference evidence="2" key="1">
    <citation type="submission" date="2024-04" db="EMBL/GenBank/DDBJ databases">
        <authorList>
            <person name="Shaw F."/>
            <person name="Minotto A."/>
        </authorList>
    </citation>
    <scope>NUCLEOTIDE SEQUENCE [LARGE SCALE GENOMIC DNA]</scope>
</reference>
<evidence type="ECO:0008006" key="3">
    <source>
        <dbReference type="Google" id="ProtNLM"/>
    </source>
</evidence>
<evidence type="ECO:0000313" key="2">
    <source>
        <dbReference type="Proteomes" id="UP001497453"/>
    </source>
</evidence>
<organism evidence="1 2">
    <name type="scientific">Somion occarium</name>
    <dbReference type="NCBI Taxonomy" id="3059160"/>
    <lineage>
        <taxon>Eukaryota</taxon>
        <taxon>Fungi</taxon>
        <taxon>Dikarya</taxon>
        <taxon>Basidiomycota</taxon>
        <taxon>Agaricomycotina</taxon>
        <taxon>Agaricomycetes</taxon>
        <taxon>Polyporales</taxon>
        <taxon>Cerrenaceae</taxon>
        <taxon>Somion</taxon>
    </lineage>
</organism>
<dbReference type="EMBL" id="OZ037950">
    <property type="protein sequence ID" value="CAL1713528.1"/>
    <property type="molecule type" value="Genomic_DNA"/>
</dbReference>
<evidence type="ECO:0000313" key="1">
    <source>
        <dbReference type="EMBL" id="CAL1713528.1"/>
    </source>
</evidence>
<dbReference type="Proteomes" id="UP001497453">
    <property type="component" value="Chromosome 7"/>
</dbReference>
<keyword evidence="2" id="KW-1185">Reference proteome</keyword>